<dbReference type="Proteomes" id="UP001642483">
    <property type="component" value="Unassembled WGS sequence"/>
</dbReference>
<dbReference type="EMBL" id="CAWYQH010000141">
    <property type="protein sequence ID" value="CAK8693882.1"/>
    <property type="molecule type" value="Genomic_DNA"/>
</dbReference>
<comment type="caution">
    <text evidence="2">The sequence shown here is derived from an EMBL/GenBank/DDBJ whole genome shotgun (WGS) entry which is preliminary data.</text>
</comment>
<name>A0ABP0GQF6_CLALP</name>
<evidence type="ECO:0000313" key="2">
    <source>
        <dbReference type="EMBL" id="CAK8693882.1"/>
    </source>
</evidence>
<keyword evidence="3" id="KW-1185">Reference proteome</keyword>
<reference evidence="2 3" key="1">
    <citation type="submission" date="2024-02" db="EMBL/GenBank/DDBJ databases">
        <authorList>
            <person name="Daric V."/>
            <person name="Darras S."/>
        </authorList>
    </citation>
    <scope>NUCLEOTIDE SEQUENCE [LARGE SCALE GENOMIC DNA]</scope>
</reference>
<dbReference type="Gene3D" id="3.40.50.300">
    <property type="entry name" value="P-loop containing nucleotide triphosphate hydrolases"/>
    <property type="match status" value="1"/>
</dbReference>
<gene>
    <name evidence="2" type="ORF">CVLEPA_LOCUS27171</name>
</gene>
<dbReference type="InterPro" id="IPR015894">
    <property type="entry name" value="Guanylate-bd_N"/>
</dbReference>
<sequence length="113" mass="13028">MQRLFFLQRDWENNNTYSWGVGQEYIESKLAETGSNNGDITAVRKEIKNAFKNVGCCLLPVPGDLVNGQDDPPCKWYELCFKGEHKQRFVMDSQLLEKTIINCFTTIYVAEIL</sequence>
<dbReference type="InterPro" id="IPR027417">
    <property type="entry name" value="P-loop_NTPase"/>
</dbReference>
<protein>
    <recommendedName>
        <fullName evidence="1">Guanylate-binding protein N-terminal domain-containing protein</fullName>
    </recommendedName>
</protein>
<feature type="domain" description="Guanylate-binding protein N-terminal" evidence="1">
    <location>
        <begin position="2"/>
        <end position="65"/>
    </location>
</feature>
<dbReference type="Pfam" id="PF02263">
    <property type="entry name" value="GBP"/>
    <property type="match status" value="1"/>
</dbReference>
<evidence type="ECO:0000313" key="3">
    <source>
        <dbReference type="Proteomes" id="UP001642483"/>
    </source>
</evidence>
<evidence type="ECO:0000259" key="1">
    <source>
        <dbReference type="Pfam" id="PF02263"/>
    </source>
</evidence>
<accession>A0ABP0GQF6</accession>
<proteinExistence type="predicted"/>
<organism evidence="2 3">
    <name type="scientific">Clavelina lepadiformis</name>
    <name type="common">Light-bulb sea squirt</name>
    <name type="synonym">Ascidia lepadiformis</name>
    <dbReference type="NCBI Taxonomy" id="159417"/>
    <lineage>
        <taxon>Eukaryota</taxon>
        <taxon>Metazoa</taxon>
        <taxon>Chordata</taxon>
        <taxon>Tunicata</taxon>
        <taxon>Ascidiacea</taxon>
        <taxon>Aplousobranchia</taxon>
        <taxon>Clavelinidae</taxon>
        <taxon>Clavelina</taxon>
    </lineage>
</organism>